<dbReference type="InterPro" id="IPR036165">
    <property type="entry name" value="YefM-like_sf"/>
</dbReference>
<sequence length="64" mass="7090">MKAKNNFKSLIDSVCDEAEEIIATKNENSAALISKVAKSIEEANRGDVIDIDTAFEKAKNIYRD</sequence>
<accession>E6WZQ4</accession>
<protein>
    <submittedName>
        <fullName evidence="2">Uncharacterized protein</fullName>
    </submittedName>
</protein>
<dbReference type="Gene3D" id="3.40.1620.10">
    <property type="entry name" value="YefM-like domain"/>
    <property type="match status" value="1"/>
</dbReference>
<dbReference type="SUPFAM" id="SSF143120">
    <property type="entry name" value="YefM-like"/>
    <property type="match status" value="1"/>
</dbReference>
<evidence type="ECO:0000313" key="2">
    <source>
        <dbReference type="EMBL" id="ADV46695.1"/>
    </source>
</evidence>
<proteinExistence type="inferred from homology"/>
<evidence type="ECO:0000256" key="1">
    <source>
        <dbReference type="ARBA" id="ARBA00009981"/>
    </source>
</evidence>
<evidence type="ECO:0000313" key="3">
    <source>
        <dbReference type="Proteomes" id="UP000008633"/>
    </source>
</evidence>
<dbReference type="KEGG" id="nsa:Nitsa_1446"/>
<dbReference type="HOGENOM" id="CLU_2863253_0_0_7"/>
<gene>
    <name evidence="2" type="ordered locus">Nitsa_1446</name>
</gene>
<name>E6WZQ4_NITSE</name>
<organism evidence="2 3">
    <name type="scientific">Nitratifractor salsuginis (strain DSM 16511 / JCM 12458 / E9I37-1)</name>
    <dbReference type="NCBI Taxonomy" id="749222"/>
    <lineage>
        <taxon>Bacteria</taxon>
        <taxon>Pseudomonadati</taxon>
        <taxon>Campylobacterota</taxon>
        <taxon>Epsilonproteobacteria</taxon>
        <taxon>Campylobacterales</taxon>
        <taxon>Sulfurovaceae</taxon>
        <taxon>Nitratifractor</taxon>
    </lineage>
</organism>
<dbReference type="RefSeq" id="WP_013554384.1">
    <property type="nucleotide sequence ID" value="NC_014935.1"/>
</dbReference>
<reference evidence="2 3" key="1">
    <citation type="journal article" date="2011" name="Stand. Genomic Sci.">
        <title>Complete genome sequence of Nitratifractor salsuginis type strain (E9I37-1).</title>
        <authorList>
            <person name="Anderson I."/>
            <person name="Sikorski J."/>
            <person name="Zeytun A."/>
            <person name="Nolan M."/>
            <person name="Lapidus A."/>
            <person name="Lucas S."/>
            <person name="Hammon N."/>
            <person name="Deshpande S."/>
            <person name="Cheng J.F."/>
            <person name="Tapia R."/>
            <person name="Han C."/>
            <person name="Goodwin L."/>
            <person name="Pitluck S."/>
            <person name="Liolios K."/>
            <person name="Pagani I."/>
            <person name="Ivanova N."/>
            <person name="Huntemann M."/>
            <person name="Mavromatis K."/>
            <person name="Ovchinikova G."/>
            <person name="Pati A."/>
            <person name="Chen A."/>
            <person name="Palaniappan K."/>
            <person name="Land M."/>
            <person name="Hauser L."/>
            <person name="Brambilla E.M."/>
            <person name="Ngatchou-Djao O.D."/>
            <person name="Rohde M."/>
            <person name="Tindall B.J."/>
            <person name="Goker M."/>
            <person name="Detter J.C."/>
            <person name="Woyke T."/>
            <person name="Bristow J."/>
            <person name="Eisen J.A."/>
            <person name="Markowitz V."/>
            <person name="Hugenholtz P."/>
            <person name="Klenk H.P."/>
            <person name="Kyrpides N.C."/>
        </authorList>
    </citation>
    <scope>NUCLEOTIDE SEQUENCE [LARGE SCALE GENOMIC DNA]</scope>
    <source>
        <strain evidence="3">DSM 16511 / JCM 12458 / E9I37-1</strain>
    </source>
</reference>
<reference evidence="3" key="2">
    <citation type="submission" date="2011-01" db="EMBL/GenBank/DDBJ databases">
        <title>The complete genome of Nitratifractor salsuginis DSM 16511.</title>
        <authorList>
            <consortium name="US DOE Joint Genome Institute (JGI-PGF)"/>
            <person name="Lucas S."/>
            <person name="Copeland A."/>
            <person name="Lapidus A."/>
            <person name="Bruce D."/>
            <person name="Goodwin L."/>
            <person name="Pitluck S."/>
            <person name="Kyrpides N."/>
            <person name="Mavromatis K."/>
            <person name="Ivanova N."/>
            <person name="Mikhailova N."/>
            <person name="Zeytun A."/>
            <person name="Detter J.C."/>
            <person name="Tapia R."/>
            <person name="Han C."/>
            <person name="Land M."/>
            <person name="Hauser L."/>
            <person name="Markowitz V."/>
            <person name="Cheng J.-F."/>
            <person name="Hugenholtz P."/>
            <person name="Woyke T."/>
            <person name="Wu D."/>
            <person name="Tindall B."/>
            <person name="Schuetze A."/>
            <person name="Brambilla E."/>
            <person name="Klenk H.-P."/>
            <person name="Eisen J.A."/>
        </authorList>
    </citation>
    <scope>NUCLEOTIDE SEQUENCE [LARGE SCALE GENOMIC DNA]</scope>
    <source>
        <strain evidence="3">DSM 16511 / JCM 12458 / E9I37-1</strain>
    </source>
</reference>
<comment type="similarity">
    <text evidence="1">Belongs to the phD/YefM antitoxin family.</text>
</comment>
<dbReference type="Proteomes" id="UP000008633">
    <property type="component" value="Chromosome"/>
</dbReference>
<dbReference type="AlphaFoldDB" id="E6WZQ4"/>
<dbReference type="EMBL" id="CP002452">
    <property type="protein sequence ID" value="ADV46695.1"/>
    <property type="molecule type" value="Genomic_DNA"/>
</dbReference>
<keyword evidence="3" id="KW-1185">Reference proteome</keyword>